<keyword evidence="2" id="KW-1133">Transmembrane helix</keyword>
<proteinExistence type="inferred from homology"/>
<reference evidence="4" key="1">
    <citation type="submission" date="2021-12" db="EMBL/GenBank/DDBJ databases">
        <authorList>
            <person name="Rodrigo-Torres L."/>
            <person name="Arahal R. D."/>
            <person name="Lucena T."/>
        </authorList>
    </citation>
    <scope>NUCLEOTIDE SEQUENCE</scope>
    <source>
        <strain evidence="4">CECT 8267</strain>
    </source>
</reference>
<protein>
    <submittedName>
        <fullName evidence="4">Inner membrane protein YiaV</fullName>
    </submittedName>
</protein>
<evidence type="ECO:0000259" key="3">
    <source>
        <dbReference type="Pfam" id="PF25917"/>
    </source>
</evidence>
<dbReference type="EMBL" id="CAKLPX010000001">
    <property type="protein sequence ID" value="CAH0991383.1"/>
    <property type="molecule type" value="Genomic_DNA"/>
</dbReference>
<sequence length="319" mass="35414">MELLILLTYTAICIAIFKIFKIPLNKWSVPTAGLGGIVLVGVMVFVMNYNHPYSEITREYFVTVPIVPEVRGKVLVVHAEAGTRLNKGDVLFSIDPEPFQNDVDDFQAQYDAAEEDALRAEELFRKKLGSERDAQLYRSQADSLAAKLENAVRDLGKTVVEAPTDGYVVQVAVRPGVMAVPLPVRPVMVFLPEEEMYLVGWYRQNNLMRLQIGNEAEVAFDALPGQVFGGEILAVSPAMRQGQVQASGDLIDPSSAPQPGRIPVIIKITDPAFDPYRQLMVGGAYAQSAIYTEHAVHVAIIRRVILRVSSWLNYIFPFH</sequence>
<feature type="transmembrane region" description="Helical" evidence="2">
    <location>
        <begin position="27"/>
        <end position="49"/>
    </location>
</feature>
<evidence type="ECO:0000313" key="5">
    <source>
        <dbReference type="Proteomes" id="UP000838100"/>
    </source>
</evidence>
<dbReference type="Gene3D" id="2.40.50.100">
    <property type="match status" value="1"/>
</dbReference>
<gene>
    <name evidence="4" type="primary">yiaV</name>
    <name evidence="4" type="ORF">SIN8267_01486</name>
</gene>
<keyword evidence="2" id="KW-0812">Transmembrane</keyword>
<comment type="similarity">
    <text evidence="1">Belongs to the membrane fusion protein (MFP) (TC 8.A.1) family.</text>
</comment>
<dbReference type="InterPro" id="IPR050739">
    <property type="entry name" value="MFP"/>
</dbReference>
<dbReference type="Gene3D" id="2.40.30.170">
    <property type="match status" value="1"/>
</dbReference>
<dbReference type="PANTHER" id="PTHR30386">
    <property type="entry name" value="MEMBRANE FUSION SUBUNIT OF EMRAB-TOLC MULTIDRUG EFFLUX PUMP"/>
    <property type="match status" value="1"/>
</dbReference>
<evidence type="ECO:0000313" key="4">
    <source>
        <dbReference type="EMBL" id="CAH0991383.1"/>
    </source>
</evidence>
<dbReference type="Pfam" id="PF25917">
    <property type="entry name" value="BSH_RND"/>
    <property type="match status" value="1"/>
</dbReference>
<dbReference type="InterPro" id="IPR058625">
    <property type="entry name" value="MdtA-like_BSH"/>
</dbReference>
<dbReference type="RefSeq" id="WP_237444034.1">
    <property type="nucleotide sequence ID" value="NZ_CAKLPX010000001.1"/>
</dbReference>
<organism evidence="4 5">
    <name type="scientific">Sinobacterium norvegicum</name>
    <dbReference type="NCBI Taxonomy" id="1641715"/>
    <lineage>
        <taxon>Bacteria</taxon>
        <taxon>Pseudomonadati</taxon>
        <taxon>Pseudomonadota</taxon>
        <taxon>Gammaproteobacteria</taxon>
        <taxon>Cellvibrionales</taxon>
        <taxon>Spongiibacteraceae</taxon>
        <taxon>Sinobacterium</taxon>
    </lineage>
</organism>
<keyword evidence="5" id="KW-1185">Reference proteome</keyword>
<dbReference type="PANTHER" id="PTHR30386:SF18">
    <property type="entry name" value="INNER MEMBRANE PROTEIN YIAV-RELATED"/>
    <property type="match status" value="1"/>
</dbReference>
<evidence type="ECO:0000256" key="2">
    <source>
        <dbReference type="SAM" id="Phobius"/>
    </source>
</evidence>
<dbReference type="SUPFAM" id="SSF111369">
    <property type="entry name" value="HlyD-like secretion proteins"/>
    <property type="match status" value="1"/>
</dbReference>
<feature type="domain" description="Multidrug resistance protein MdtA-like barrel-sandwich hybrid" evidence="3">
    <location>
        <begin position="63"/>
        <end position="177"/>
    </location>
</feature>
<comment type="caution">
    <text evidence="4">The sequence shown here is derived from an EMBL/GenBank/DDBJ whole genome shotgun (WGS) entry which is preliminary data.</text>
</comment>
<dbReference type="Proteomes" id="UP000838100">
    <property type="component" value="Unassembled WGS sequence"/>
</dbReference>
<name>A0ABN8EG22_9GAMM</name>
<accession>A0ABN8EG22</accession>
<evidence type="ECO:0000256" key="1">
    <source>
        <dbReference type="ARBA" id="ARBA00009477"/>
    </source>
</evidence>
<keyword evidence="2" id="KW-0472">Membrane</keyword>